<feature type="compositionally biased region" description="Polar residues" evidence="4">
    <location>
        <begin position="482"/>
        <end position="493"/>
    </location>
</feature>
<feature type="region of interest" description="Disordered" evidence="4">
    <location>
        <begin position="266"/>
        <end position="326"/>
    </location>
</feature>
<dbReference type="CDD" id="cd17470">
    <property type="entry name" value="T3SS_Flik_C"/>
    <property type="match status" value="1"/>
</dbReference>
<evidence type="ECO:0000313" key="7">
    <source>
        <dbReference type="Proteomes" id="UP000028302"/>
    </source>
</evidence>
<name>A0A084IMT3_SALHC</name>
<evidence type="ECO:0000313" key="6">
    <source>
        <dbReference type="EMBL" id="KEZ78017.1"/>
    </source>
</evidence>
<proteinExistence type="inferred from homology"/>
<dbReference type="InterPro" id="IPR021136">
    <property type="entry name" value="Flagellar_hook_control-like_C"/>
</dbReference>
<comment type="function">
    <text evidence="1">Controls the length of the flagellar hook.</text>
</comment>
<dbReference type="GO" id="GO:0044780">
    <property type="term" value="P:bacterial-type flagellum assembly"/>
    <property type="evidence" value="ECO:0007669"/>
    <property type="project" value="InterPro"/>
</dbReference>
<dbReference type="Proteomes" id="UP000028302">
    <property type="component" value="Unassembled WGS sequence"/>
</dbReference>
<dbReference type="GO" id="GO:0009424">
    <property type="term" value="C:bacterial-type flagellum hook"/>
    <property type="evidence" value="ECO:0007669"/>
    <property type="project" value="InterPro"/>
</dbReference>
<accession>A0A084IMT3</accession>
<dbReference type="PANTHER" id="PTHR37533">
    <property type="entry name" value="FLAGELLAR HOOK-LENGTH CONTROL PROTEIN"/>
    <property type="match status" value="1"/>
</dbReference>
<feature type="compositionally biased region" description="Low complexity" evidence="4">
    <location>
        <begin position="39"/>
        <end position="66"/>
    </location>
</feature>
<dbReference type="RefSeq" id="WP_051883209.1">
    <property type="nucleotide sequence ID" value="NZ_APNK01000007.1"/>
</dbReference>
<feature type="compositionally biased region" description="Polar residues" evidence="4">
    <location>
        <begin position="310"/>
        <end position="319"/>
    </location>
</feature>
<dbReference type="eggNOG" id="COG3144">
    <property type="taxonomic scope" value="Bacteria"/>
</dbReference>
<dbReference type="InterPro" id="IPR001635">
    <property type="entry name" value="Flag_hook_Flik"/>
</dbReference>
<dbReference type="PATRIC" id="fig|1304275.5.peg.1426"/>
<comment type="similarity">
    <text evidence="2">Belongs to the FliK family.</text>
</comment>
<feature type="region of interest" description="Disordered" evidence="4">
    <location>
        <begin position="1"/>
        <end position="213"/>
    </location>
</feature>
<evidence type="ECO:0000256" key="2">
    <source>
        <dbReference type="ARBA" id="ARBA00009149"/>
    </source>
</evidence>
<dbReference type="Pfam" id="PF02120">
    <property type="entry name" value="Flg_hook"/>
    <property type="match status" value="1"/>
</dbReference>
<protein>
    <submittedName>
        <fullName evidence="6">Flagellar hook-length control protein</fullName>
    </submittedName>
</protein>
<feature type="compositionally biased region" description="Basic and acidic residues" evidence="4">
    <location>
        <begin position="106"/>
        <end position="151"/>
    </location>
</feature>
<organism evidence="6 7">
    <name type="scientific">Salinisphaera hydrothermalis (strain C41B8)</name>
    <dbReference type="NCBI Taxonomy" id="1304275"/>
    <lineage>
        <taxon>Bacteria</taxon>
        <taxon>Pseudomonadati</taxon>
        <taxon>Pseudomonadota</taxon>
        <taxon>Gammaproteobacteria</taxon>
        <taxon>Salinisphaerales</taxon>
        <taxon>Salinisphaeraceae</taxon>
        <taxon>Salinisphaera</taxon>
    </lineage>
</organism>
<dbReference type="Gene3D" id="3.30.750.140">
    <property type="match status" value="1"/>
</dbReference>
<dbReference type="AlphaFoldDB" id="A0A084IMT3"/>
<feature type="compositionally biased region" description="Low complexity" evidence="4">
    <location>
        <begin position="152"/>
        <end position="182"/>
    </location>
</feature>
<dbReference type="OrthoDB" id="1792985at2"/>
<dbReference type="STRING" id="1304275.C41B8_06972"/>
<feature type="compositionally biased region" description="Polar residues" evidence="4">
    <location>
        <begin position="231"/>
        <end position="241"/>
    </location>
</feature>
<feature type="region of interest" description="Disordered" evidence="4">
    <location>
        <begin position="231"/>
        <end position="254"/>
    </location>
</feature>
<keyword evidence="6" id="KW-0969">Cilium</keyword>
<feature type="compositionally biased region" description="Low complexity" evidence="4">
    <location>
        <begin position="1"/>
        <end position="31"/>
    </location>
</feature>
<dbReference type="InterPro" id="IPR038610">
    <property type="entry name" value="FliK-like_C_sf"/>
</dbReference>
<evidence type="ECO:0000256" key="1">
    <source>
        <dbReference type="ARBA" id="ARBA00003944"/>
    </source>
</evidence>
<evidence type="ECO:0000256" key="4">
    <source>
        <dbReference type="SAM" id="MobiDB-lite"/>
    </source>
</evidence>
<keyword evidence="7" id="KW-1185">Reference proteome</keyword>
<dbReference type="EMBL" id="APNK01000007">
    <property type="protein sequence ID" value="KEZ78017.1"/>
    <property type="molecule type" value="Genomic_DNA"/>
</dbReference>
<feature type="region of interest" description="Disordered" evidence="4">
    <location>
        <begin position="481"/>
        <end position="500"/>
    </location>
</feature>
<feature type="domain" description="Flagellar hook-length control protein-like C-terminal" evidence="5">
    <location>
        <begin position="382"/>
        <end position="458"/>
    </location>
</feature>
<comment type="caution">
    <text evidence="6">The sequence shown here is derived from an EMBL/GenBank/DDBJ whole genome shotgun (WGS) entry which is preliminary data.</text>
</comment>
<dbReference type="InterPro" id="IPR052563">
    <property type="entry name" value="FliK"/>
</dbReference>
<evidence type="ECO:0000256" key="3">
    <source>
        <dbReference type="ARBA" id="ARBA00022795"/>
    </source>
</evidence>
<reference evidence="6 7" key="1">
    <citation type="submission" date="2013-03" db="EMBL/GenBank/DDBJ databases">
        <title>Salinisphaera hydrothermalis C41B8 Genome Sequencing.</title>
        <authorList>
            <person name="Li C."/>
            <person name="Lai Q."/>
            <person name="Shao Z."/>
        </authorList>
    </citation>
    <scope>NUCLEOTIDE SEQUENCE [LARGE SCALE GENOMIC DNA]</scope>
    <source>
        <strain evidence="6 7">C41B8</strain>
    </source>
</reference>
<dbReference type="PANTHER" id="PTHR37533:SF2">
    <property type="entry name" value="FLAGELLAR HOOK-LENGTH CONTROL PROTEIN"/>
    <property type="match status" value="1"/>
</dbReference>
<sequence length="509" mass="51359">MTIDLGALSAGAAKTAAPKNTTTPNASNNNTSDFSRTLAASQASRDSRSGQASSSNGQQQTSGSQAPAQDASSRQASHVAQAEHSGDGHSADAQSKPASADPKTAAAEDHQNTDVVRRRLSTESKLASRAETDKNAADRVIAETSARDARNVADSANRAAAEAATQTQTAAQGAAARSGSATTHPHKIASSSKTTTDKTHDTQSQKGADAADSTGPIAALVQAPLIVTQTIKPGNGSQTGVSDATHGHSHSAAASLRASWQQLFTQLGGHGGQGSSNGDASGQTRGDNPAQLLAALTTDGKNSPDARSGQRFSLTQTTDSSASATNGSALTAATASALHSTSATHGQAASAPATASTQTTLSAPLASSDWNQALGQHTMRLVGSGQQLAQIQLHPRELGQINISVTVNDHNQAQIHFAAAHAHVRDAVEAALPQLRQSLAAGGLSLGQASVGDQNSQAAFAGRDDQSGQRSGRPSAEIAAVTETSLDDTSAVSPVSRRAGPISGIDIFA</sequence>
<gene>
    <name evidence="6" type="ORF">C41B8_06972</name>
</gene>
<dbReference type="PRINTS" id="PR01007">
    <property type="entry name" value="FLGHOOKFLIK"/>
</dbReference>
<keyword evidence="3" id="KW-1005">Bacterial flagellum biogenesis</keyword>
<evidence type="ECO:0000259" key="5">
    <source>
        <dbReference type="Pfam" id="PF02120"/>
    </source>
</evidence>
<keyword evidence="6" id="KW-0282">Flagellum</keyword>
<keyword evidence="6" id="KW-0966">Cell projection</keyword>